<keyword evidence="1" id="KW-0812">Transmembrane</keyword>
<protein>
    <submittedName>
        <fullName evidence="2">Uncharacterized protein</fullName>
    </submittedName>
</protein>
<sequence length="116" mass="14184">MNKIMYIFIIFIFFFNIEYIIDNFTKIEKRKIKWKRMKDKGLVLYIIIGGVFYYGFIGSLIGMIIVPWINFNFSFDFIYYETYISWCFIIGTIMLSSGIISRYLKWKDYQKKYESL</sequence>
<dbReference type="EMBL" id="WHNX01000017">
    <property type="protein sequence ID" value="MPW26370.1"/>
    <property type="molecule type" value="Genomic_DNA"/>
</dbReference>
<dbReference type="RefSeq" id="WP_152804811.1">
    <property type="nucleotide sequence ID" value="NZ_WHNX01000017.1"/>
</dbReference>
<name>A0A6A7KA60_9FIRM</name>
<reference evidence="2 3" key="1">
    <citation type="submission" date="2019-10" db="EMBL/GenBank/DDBJ databases">
        <title>Alkalibaculum tamaniensis sp.nov., a new alkaliphilic acetogen, isolated on methoxylated aromatics from a mud volcano.</title>
        <authorList>
            <person name="Khomyakova M.A."/>
            <person name="Merkel A.Y."/>
            <person name="Bonch-Osmolovskaya E.A."/>
            <person name="Slobodkin A.I."/>
        </authorList>
    </citation>
    <scope>NUCLEOTIDE SEQUENCE [LARGE SCALE GENOMIC DNA]</scope>
    <source>
        <strain evidence="2 3">M08DMB</strain>
    </source>
</reference>
<feature type="transmembrane region" description="Helical" evidence="1">
    <location>
        <begin position="42"/>
        <end position="71"/>
    </location>
</feature>
<feature type="transmembrane region" description="Helical" evidence="1">
    <location>
        <begin position="83"/>
        <end position="104"/>
    </location>
</feature>
<keyword evidence="1" id="KW-1133">Transmembrane helix</keyword>
<accession>A0A6A7KA60</accession>
<gene>
    <name evidence="2" type="ORF">GC105_11280</name>
</gene>
<proteinExistence type="predicted"/>
<evidence type="ECO:0000256" key="1">
    <source>
        <dbReference type="SAM" id="Phobius"/>
    </source>
</evidence>
<dbReference type="Proteomes" id="UP000440004">
    <property type="component" value="Unassembled WGS sequence"/>
</dbReference>
<dbReference type="AlphaFoldDB" id="A0A6A7KA60"/>
<organism evidence="2 3">
    <name type="scientific">Alkalibaculum sporogenes</name>
    <dbReference type="NCBI Taxonomy" id="2655001"/>
    <lineage>
        <taxon>Bacteria</taxon>
        <taxon>Bacillati</taxon>
        <taxon>Bacillota</taxon>
        <taxon>Clostridia</taxon>
        <taxon>Eubacteriales</taxon>
        <taxon>Eubacteriaceae</taxon>
        <taxon>Alkalibaculum</taxon>
    </lineage>
</organism>
<keyword evidence="3" id="KW-1185">Reference proteome</keyword>
<evidence type="ECO:0000313" key="3">
    <source>
        <dbReference type="Proteomes" id="UP000440004"/>
    </source>
</evidence>
<comment type="caution">
    <text evidence="2">The sequence shown here is derived from an EMBL/GenBank/DDBJ whole genome shotgun (WGS) entry which is preliminary data.</text>
</comment>
<feature type="transmembrane region" description="Helical" evidence="1">
    <location>
        <begin position="6"/>
        <end position="21"/>
    </location>
</feature>
<evidence type="ECO:0000313" key="2">
    <source>
        <dbReference type="EMBL" id="MPW26370.1"/>
    </source>
</evidence>
<keyword evidence="1" id="KW-0472">Membrane</keyword>